<evidence type="ECO:0000256" key="6">
    <source>
        <dbReference type="ARBA" id="ARBA00022840"/>
    </source>
</evidence>
<dbReference type="Gene3D" id="3.40.50.300">
    <property type="entry name" value="P-loop containing nucleotide triphosphate hydrolases"/>
    <property type="match status" value="1"/>
</dbReference>
<feature type="transmembrane region" description="Helical" evidence="9">
    <location>
        <begin position="233"/>
        <end position="258"/>
    </location>
</feature>
<evidence type="ECO:0000313" key="13">
    <source>
        <dbReference type="Proteomes" id="UP000245802"/>
    </source>
</evidence>
<dbReference type="GO" id="GO:0005524">
    <property type="term" value="F:ATP binding"/>
    <property type="evidence" value="ECO:0007669"/>
    <property type="project" value="UniProtKB-KW"/>
</dbReference>
<name>A0A2Z3GXV7_9BACT</name>
<dbReference type="Pfam" id="PF00005">
    <property type="entry name" value="ABC_tran"/>
    <property type="match status" value="1"/>
</dbReference>
<dbReference type="SMART" id="SM00382">
    <property type="entry name" value="AAA"/>
    <property type="match status" value="1"/>
</dbReference>
<feature type="domain" description="ABC transporter" evidence="10">
    <location>
        <begin position="432"/>
        <end position="669"/>
    </location>
</feature>
<dbReference type="InterPro" id="IPR003439">
    <property type="entry name" value="ABC_transporter-like_ATP-bd"/>
</dbReference>
<keyword evidence="5" id="KW-0547">Nucleotide-binding</keyword>
<dbReference type="GO" id="GO:0016887">
    <property type="term" value="F:ATP hydrolysis activity"/>
    <property type="evidence" value="ECO:0007669"/>
    <property type="project" value="InterPro"/>
</dbReference>
<dbReference type="PANTHER" id="PTHR24221">
    <property type="entry name" value="ATP-BINDING CASSETTE SUB-FAMILY B"/>
    <property type="match status" value="1"/>
</dbReference>
<evidence type="ECO:0000256" key="7">
    <source>
        <dbReference type="ARBA" id="ARBA00022989"/>
    </source>
</evidence>
<evidence type="ECO:0000256" key="9">
    <source>
        <dbReference type="SAM" id="Phobius"/>
    </source>
</evidence>
<dbReference type="Gene3D" id="1.20.1560.10">
    <property type="entry name" value="ABC transporter type 1, transmembrane domain"/>
    <property type="match status" value="1"/>
</dbReference>
<dbReference type="PANTHER" id="PTHR24221:SF654">
    <property type="entry name" value="ATP-BINDING CASSETTE SUB-FAMILY B MEMBER 6"/>
    <property type="match status" value="1"/>
</dbReference>
<dbReference type="InterPro" id="IPR011527">
    <property type="entry name" value="ABC1_TM_dom"/>
</dbReference>
<dbReference type="InterPro" id="IPR027417">
    <property type="entry name" value="P-loop_NTPase"/>
</dbReference>
<dbReference type="Proteomes" id="UP000245802">
    <property type="component" value="Chromosome"/>
</dbReference>
<evidence type="ECO:0000259" key="11">
    <source>
        <dbReference type="PROSITE" id="PS50929"/>
    </source>
</evidence>
<keyword evidence="4 9" id="KW-0812">Transmembrane</keyword>
<feature type="domain" description="ABC transmembrane type-1" evidence="11">
    <location>
        <begin position="126"/>
        <end position="398"/>
    </location>
</feature>
<dbReference type="PROSITE" id="PS50893">
    <property type="entry name" value="ABC_TRANSPORTER_2"/>
    <property type="match status" value="1"/>
</dbReference>
<comment type="subcellular location">
    <subcellularLocation>
        <location evidence="1">Cell membrane</location>
        <topology evidence="1">Multi-pass membrane protein</topology>
    </subcellularLocation>
</comment>
<dbReference type="CDD" id="cd18552">
    <property type="entry name" value="ABC_6TM_MsbA_like"/>
    <property type="match status" value="1"/>
</dbReference>
<evidence type="ECO:0000259" key="10">
    <source>
        <dbReference type="PROSITE" id="PS50893"/>
    </source>
</evidence>
<organism evidence="12 13">
    <name type="scientific">Gemmata obscuriglobus</name>
    <dbReference type="NCBI Taxonomy" id="114"/>
    <lineage>
        <taxon>Bacteria</taxon>
        <taxon>Pseudomonadati</taxon>
        <taxon>Planctomycetota</taxon>
        <taxon>Planctomycetia</taxon>
        <taxon>Gemmatales</taxon>
        <taxon>Gemmataceae</taxon>
        <taxon>Gemmata</taxon>
    </lineage>
</organism>
<evidence type="ECO:0000256" key="1">
    <source>
        <dbReference type="ARBA" id="ARBA00004651"/>
    </source>
</evidence>
<dbReference type="FunFam" id="3.40.50.300:FF:000299">
    <property type="entry name" value="ABC transporter ATP-binding protein/permease"/>
    <property type="match status" value="1"/>
</dbReference>
<dbReference type="PROSITE" id="PS50929">
    <property type="entry name" value="ABC_TM1F"/>
    <property type="match status" value="1"/>
</dbReference>
<evidence type="ECO:0000256" key="5">
    <source>
        <dbReference type="ARBA" id="ARBA00022741"/>
    </source>
</evidence>
<dbReference type="AlphaFoldDB" id="A0A2Z3GXV7"/>
<dbReference type="RefSeq" id="WP_010038201.1">
    <property type="nucleotide sequence ID" value="NZ_CP025958.1"/>
</dbReference>
<keyword evidence="6" id="KW-0067">ATP-binding</keyword>
<dbReference type="GO" id="GO:0034040">
    <property type="term" value="F:ATPase-coupled lipid transmembrane transporter activity"/>
    <property type="evidence" value="ECO:0007669"/>
    <property type="project" value="TreeGrafter"/>
</dbReference>
<keyword evidence="2" id="KW-0813">Transport</keyword>
<evidence type="ECO:0000313" key="12">
    <source>
        <dbReference type="EMBL" id="AWM39319.1"/>
    </source>
</evidence>
<dbReference type="InterPro" id="IPR039421">
    <property type="entry name" value="Type_1_exporter"/>
</dbReference>
<keyword evidence="7 9" id="KW-1133">Transmembrane helix</keyword>
<gene>
    <name evidence="12" type="ORF">C1280_21555</name>
</gene>
<evidence type="ECO:0000256" key="8">
    <source>
        <dbReference type="ARBA" id="ARBA00023136"/>
    </source>
</evidence>
<sequence length="684" mass="76273">MRNFRRSVWFSWPYRWRLVTSIVCALVVAVLWSVNLGALFPILKLLKSGQTLHQWVDAEIGEQERLRAEFARKVDKLNVDLANLAQQPSTAESEKAKRNWSRSLAEETDAQNYHAAQAVGYRWLRDKVIYQLPQDAFQTFLCIIASVLVCVVIKGGFEFTHEALVGWVSHRTLFDLRNAFFRRMVRQDVRQLSAAGTNELMARFTNDTEQVGGGLKVLYGRVVAEPLKALTCFIAACIISWQLTIAFVVVVPLAMYVLARVSKAMRKAAKKALQRMSAMYKILNEAFSGIRVVKGFTREAHERRRFRMANAEFFRKSLRLVNIDAFTNPAIEVLTILAVAVALGAGIYLVLTQGTKIWIFTMCSQPLSPETLIQFYVFLAAIADPVRKLSSVYTKMQSAEAAAARIFELYDREPTVRGNWDGPRLTGVQKQIEFRHVCFAYNPTAEQPTLDNVTLTVKAGETIALVGGNGCGKTTLLALLPRFFDPDSGAVLIDGVNLRTAHLRSLRKLIGVVTQDTQLFDDTVFANIAYGKRGATLEQVIEAAKKADAHGFILATPGGYDALLGEVGAKFSGGQRQKIALARAILSNPQILILDEFTSAVDQQSEADIHAAIKEFARGRTTFLITHKMHTIPDLADRVAMMDAGRVLDVGTHAELYARCEPYRRLCESGHVRRPLSEQTRDAA</sequence>
<dbReference type="GO" id="GO:0140359">
    <property type="term" value="F:ABC-type transporter activity"/>
    <property type="evidence" value="ECO:0007669"/>
    <property type="project" value="InterPro"/>
</dbReference>
<proteinExistence type="predicted"/>
<dbReference type="PROSITE" id="PS00211">
    <property type="entry name" value="ABC_TRANSPORTER_1"/>
    <property type="match status" value="1"/>
</dbReference>
<dbReference type="EMBL" id="CP025958">
    <property type="protein sequence ID" value="AWM39319.1"/>
    <property type="molecule type" value="Genomic_DNA"/>
</dbReference>
<dbReference type="Pfam" id="PF00664">
    <property type="entry name" value="ABC_membrane"/>
    <property type="match status" value="1"/>
</dbReference>
<dbReference type="GO" id="GO:0005886">
    <property type="term" value="C:plasma membrane"/>
    <property type="evidence" value="ECO:0007669"/>
    <property type="project" value="UniProtKB-SubCell"/>
</dbReference>
<accession>A0A2Z3GXV7</accession>
<dbReference type="KEGG" id="gog:C1280_21555"/>
<feature type="transmembrane region" description="Helical" evidence="9">
    <location>
        <begin position="325"/>
        <end position="351"/>
    </location>
</feature>
<dbReference type="SUPFAM" id="SSF90123">
    <property type="entry name" value="ABC transporter transmembrane region"/>
    <property type="match status" value="1"/>
</dbReference>
<keyword evidence="13" id="KW-1185">Reference proteome</keyword>
<dbReference type="InterPro" id="IPR003593">
    <property type="entry name" value="AAA+_ATPase"/>
</dbReference>
<reference evidence="12 13" key="1">
    <citation type="submission" date="2018-01" db="EMBL/GenBank/DDBJ databases">
        <title>G. obscuriglobus.</title>
        <authorList>
            <person name="Franke J."/>
            <person name="Blomberg W."/>
            <person name="Selmecki A."/>
        </authorList>
    </citation>
    <scope>NUCLEOTIDE SEQUENCE [LARGE SCALE GENOMIC DNA]</scope>
    <source>
        <strain evidence="12 13">DSM 5831</strain>
    </source>
</reference>
<evidence type="ECO:0000256" key="2">
    <source>
        <dbReference type="ARBA" id="ARBA00022448"/>
    </source>
</evidence>
<dbReference type="OrthoDB" id="9762778at2"/>
<keyword evidence="8 9" id="KW-0472">Membrane</keyword>
<feature type="transmembrane region" description="Helical" evidence="9">
    <location>
        <begin position="20"/>
        <end position="43"/>
    </location>
</feature>
<dbReference type="SUPFAM" id="SSF52540">
    <property type="entry name" value="P-loop containing nucleoside triphosphate hydrolases"/>
    <property type="match status" value="1"/>
</dbReference>
<keyword evidence="3" id="KW-1003">Cell membrane</keyword>
<evidence type="ECO:0000256" key="3">
    <source>
        <dbReference type="ARBA" id="ARBA00022475"/>
    </source>
</evidence>
<dbReference type="InterPro" id="IPR036640">
    <property type="entry name" value="ABC1_TM_sf"/>
</dbReference>
<dbReference type="InterPro" id="IPR017871">
    <property type="entry name" value="ABC_transporter-like_CS"/>
</dbReference>
<protein>
    <submittedName>
        <fullName evidence="12">ABC transporter</fullName>
    </submittedName>
</protein>
<evidence type="ECO:0000256" key="4">
    <source>
        <dbReference type="ARBA" id="ARBA00022692"/>
    </source>
</evidence>